<evidence type="ECO:0000259" key="21">
    <source>
        <dbReference type="Pfam" id="PF14749"/>
    </source>
</evidence>
<evidence type="ECO:0000256" key="2">
    <source>
        <dbReference type="ARBA" id="ARBA00004275"/>
    </source>
</evidence>
<reference evidence="23" key="2">
    <citation type="journal article" date="2023" name="Microbiol Resour">
        <title>Decontamination and Annotation of the Draft Genome Sequence of the Oomycete Lagenidium giganteum ARSEF 373.</title>
        <authorList>
            <person name="Morgan W.R."/>
            <person name="Tartar A."/>
        </authorList>
    </citation>
    <scope>NUCLEOTIDE SEQUENCE</scope>
    <source>
        <strain evidence="23">ARSEF 373</strain>
    </source>
</reference>
<dbReference type="Pfam" id="PF22924">
    <property type="entry name" value="ACOX_C_alpha1"/>
    <property type="match status" value="1"/>
</dbReference>
<comment type="cofactor">
    <cofactor evidence="1">
        <name>FAD</name>
        <dbReference type="ChEBI" id="CHEBI:57692"/>
    </cofactor>
</comment>
<evidence type="ECO:0000259" key="18">
    <source>
        <dbReference type="Pfam" id="PF02225"/>
    </source>
</evidence>
<keyword evidence="6" id="KW-0285">Flavoprotein</keyword>
<feature type="domain" description="Acyl-CoA oxidase C-terminal" evidence="17">
    <location>
        <begin position="1515"/>
        <end position="1688"/>
    </location>
</feature>
<name>A0AAV2ZLZ0_9STRA</name>
<dbReference type="Gene3D" id="3.40.50.11380">
    <property type="match status" value="1"/>
</dbReference>
<dbReference type="InterPro" id="IPR029320">
    <property type="entry name" value="Acyl-CoA_ox_N"/>
</dbReference>
<dbReference type="SUPFAM" id="SSF47203">
    <property type="entry name" value="Acyl-CoA dehydrogenase C-terminal domain-like"/>
    <property type="match status" value="2"/>
</dbReference>
<dbReference type="InterPro" id="IPR046373">
    <property type="entry name" value="Acyl-CoA_Oxase/DH_mid-dom_sf"/>
</dbReference>
<dbReference type="GO" id="GO:0005504">
    <property type="term" value="F:fatty acid binding"/>
    <property type="evidence" value="ECO:0007669"/>
    <property type="project" value="TreeGrafter"/>
</dbReference>
<feature type="domain" description="O-GlcNAc transferase C-terminal" evidence="20">
    <location>
        <begin position="772"/>
        <end position="949"/>
    </location>
</feature>
<proteinExistence type="inferred from homology"/>
<dbReference type="GO" id="GO:0003997">
    <property type="term" value="F:acyl-CoA oxidase activity"/>
    <property type="evidence" value="ECO:0007669"/>
    <property type="project" value="UniProtKB-EC"/>
</dbReference>
<comment type="subcellular location">
    <subcellularLocation>
        <location evidence="2">Peroxisome</location>
    </subcellularLocation>
</comment>
<keyword evidence="13" id="KW-0443">Lipid metabolism</keyword>
<evidence type="ECO:0000259" key="19">
    <source>
        <dbReference type="Pfam" id="PF02770"/>
    </source>
</evidence>
<keyword evidence="12" id="KW-0560">Oxidoreductase</keyword>
<dbReference type="InterPro" id="IPR037069">
    <property type="entry name" value="AcylCoA_DH/ox_N_sf"/>
</dbReference>
<keyword evidence="7" id="KW-0808">Transferase</keyword>
<dbReference type="Gene3D" id="3.50.30.30">
    <property type="match status" value="1"/>
</dbReference>
<evidence type="ECO:0000256" key="15">
    <source>
        <dbReference type="SAM" id="MobiDB-lite"/>
    </source>
</evidence>
<dbReference type="InterPro" id="IPR006091">
    <property type="entry name" value="Acyl-CoA_Oxase/DH_mid-dom"/>
</dbReference>
<dbReference type="InterPro" id="IPR029489">
    <property type="entry name" value="OGT/SEC/SPY_C"/>
</dbReference>
<dbReference type="PANTHER" id="PTHR10909:SF250">
    <property type="entry name" value="PEROXISOMAL ACYL-COENZYME A OXIDASE 1"/>
    <property type="match status" value="1"/>
</dbReference>
<dbReference type="FunFam" id="1.20.140.10:FF:000103">
    <property type="entry name" value="Uncharacterized protein"/>
    <property type="match status" value="1"/>
</dbReference>
<feature type="signal peptide" evidence="16">
    <location>
        <begin position="1"/>
        <end position="22"/>
    </location>
</feature>
<dbReference type="Gene3D" id="1.20.140.10">
    <property type="entry name" value="Butyryl-CoA Dehydrogenase, subunit A, domain 3"/>
    <property type="match status" value="2"/>
</dbReference>
<dbReference type="Pfam" id="PF01756">
    <property type="entry name" value="ACOX"/>
    <property type="match status" value="1"/>
</dbReference>
<gene>
    <name evidence="23" type="ORF">N0F65_007431</name>
</gene>
<dbReference type="Gene3D" id="1.10.540.10">
    <property type="entry name" value="Acyl-CoA dehydrogenase/oxidase, N-terminal domain"/>
    <property type="match status" value="1"/>
</dbReference>
<dbReference type="GO" id="GO:0033540">
    <property type="term" value="P:fatty acid beta-oxidation using acyl-CoA oxidase"/>
    <property type="evidence" value="ECO:0007669"/>
    <property type="project" value="TreeGrafter"/>
</dbReference>
<dbReference type="FunFam" id="1.10.540.10:FF:000006">
    <property type="entry name" value="Acyl-coenzyme A oxidase"/>
    <property type="match status" value="1"/>
</dbReference>
<keyword evidence="9" id="KW-0802">TPR repeat</keyword>
<dbReference type="InterPro" id="IPR009100">
    <property type="entry name" value="AcylCoA_DH/oxidase_NM_dom_sf"/>
</dbReference>
<evidence type="ECO:0000256" key="13">
    <source>
        <dbReference type="ARBA" id="ARBA00023098"/>
    </source>
</evidence>
<evidence type="ECO:0000256" key="1">
    <source>
        <dbReference type="ARBA" id="ARBA00001974"/>
    </source>
</evidence>
<dbReference type="EC" id="1.3.3.6" evidence="5"/>
<dbReference type="PANTHER" id="PTHR10909">
    <property type="entry name" value="ELECTRON TRANSPORT OXIDOREDUCTASE"/>
    <property type="match status" value="1"/>
</dbReference>
<evidence type="ECO:0000256" key="9">
    <source>
        <dbReference type="ARBA" id="ARBA00022803"/>
    </source>
</evidence>
<feature type="domain" description="Acyl-coenzyme A oxidase N-terminal" evidence="21">
    <location>
        <begin position="1044"/>
        <end position="1160"/>
    </location>
</feature>
<evidence type="ECO:0000256" key="6">
    <source>
        <dbReference type="ARBA" id="ARBA00022630"/>
    </source>
</evidence>
<accession>A0AAV2ZLZ0</accession>
<dbReference type="Pfam" id="PF13844">
    <property type="entry name" value="Glyco_transf_41"/>
    <property type="match status" value="1"/>
</dbReference>
<dbReference type="GO" id="GO:0055088">
    <property type="term" value="P:lipid homeostasis"/>
    <property type="evidence" value="ECO:0007669"/>
    <property type="project" value="TreeGrafter"/>
</dbReference>
<dbReference type="SUPFAM" id="SSF53756">
    <property type="entry name" value="UDP-Glycosyltransferase/glycogen phosphorylase"/>
    <property type="match status" value="1"/>
</dbReference>
<evidence type="ECO:0000256" key="3">
    <source>
        <dbReference type="ARBA" id="ARBA00004922"/>
    </source>
</evidence>
<dbReference type="GO" id="GO:0071949">
    <property type="term" value="F:FAD binding"/>
    <property type="evidence" value="ECO:0007669"/>
    <property type="project" value="InterPro"/>
</dbReference>
<dbReference type="GO" id="GO:0005777">
    <property type="term" value="C:peroxisome"/>
    <property type="evidence" value="ECO:0007669"/>
    <property type="project" value="UniProtKB-SubCell"/>
</dbReference>
<dbReference type="Pfam" id="PF02225">
    <property type="entry name" value="PA"/>
    <property type="match status" value="1"/>
</dbReference>
<feature type="domain" description="PA" evidence="18">
    <location>
        <begin position="76"/>
        <end position="151"/>
    </location>
</feature>
<keyword evidence="16" id="KW-0732">Signal</keyword>
<dbReference type="Pfam" id="PF02770">
    <property type="entry name" value="Acyl-CoA_dh_M"/>
    <property type="match status" value="1"/>
</dbReference>
<evidence type="ECO:0000256" key="11">
    <source>
        <dbReference type="ARBA" id="ARBA00022832"/>
    </source>
</evidence>
<keyword evidence="11" id="KW-0276">Fatty acid metabolism</keyword>
<dbReference type="SUPFAM" id="SSF56645">
    <property type="entry name" value="Acyl-CoA dehydrogenase NM domain-like"/>
    <property type="match status" value="1"/>
</dbReference>
<dbReference type="Proteomes" id="UP001146120">
    <property type="component" value="Unassembled WGS sequence"/>
</dbReference>
<keyword evidence="14" id="KW-0576">Peroxisome</keyword>
<dbReference type="FunFam" id="1.20.140.10:FF:000013">
    <property type="entry name" value="Acyl-coenzyme A oxidase"/>
    <property type="match status" value="1"/>
</dbReference>
<dbReference type="InterPro" id="IPR055060">
    <property type="entry name" value="ACOX_C_alpha1"/>
</dbReference>
<evidence type="ECO:0000256" key="14">
    <source>
        <dbReference type="ARBA" id="ARBA00023140"/>
    </source>
</evidence>
<reference evidence="23" key="1">
    <citation type="submission" date="2022-11" db="EMBL/GenBank/DDBJ databases">
        <authorList>
            <person name="Morgan W.R."/>
            <person name="Tartar A."/>
        </authorList>
    </citation>
    <scope>NUCLEOTIDE SEQUENCE</scope>
    <source>
        <strain evidence="23">ARSEF 373</strain>
    </source>
</reference>
<feature type="chain" id="PRO_5043954602" description="acyl-CoA oxidase" evidence="16">
    <location>
        <begin position="23"/>
        <end position="1691"/>
    </location>
</feature>
<evidence type="ECO:0000256" key="5">
    <source>
        <dbReference type="ARBA" id="ARBA00012870"/>
    </source>
</evidence>
<evidence type="ECO:0000256" key="12">
    <source>
        <dbReference type="ARBA" id="ARBA00023002"/>
    </source>
</evidence>
<dbReference type="GO" id="GO:0016740">
    <property type="term" value="F:transferase activity"/>
    <property type="evidence" value="ECO:0007669"/>
    <property type="project" value="UniProtKB-KW"/>
</dbReference>
<comment type="similarity">
    <text evidence="4">Belongs to the acyl-CoA oxidase family.</text>
</comment>
<dbReference type="InterPro" id="IPR036250">
    <property type="entry name" value="AcylCo_DH-like_C"/>
</dbReference>
<dbReference type="InterPro" id="IPR012258">
    <property type="entry name" value="Acyl-CoA_oxidase"/>
</dbReference>
<dbReference type="Gene3D" id="3.40.50.2000">
    <property type="entry name" value="Glycogen Phosphorylase B"/>
    <property type="match status" value="1"/>
</dbReference>
<evidence type="ECO:0000256" key="7">
    <source>
        <dbReference type="ARBA" id="ARBA00022679"/>
    </source>
</evidence>
<evidence type="ECO:0000256" key="8">
    <source>
        <dbReference type="ARBA" id="ARBA00022737"/>
    </source>
</evidence>
<feature type="region of interest" description="Disordered" evidence="15">
    <location>
        <begin position="977"/>
        <end position="998"/>
    </location>
</feature>
<comment type="caution">
    <text evidence="23">The sequence shown here is derived from an EMBL/GenBank/DDBJ whole genome shotgun (WGS) entry which is preliminary data.</text>
</comment>
<evidence type="ECO:0000256" key="10">
    <source>
        <dbReference type="ARBA" id="ARBA00022827"/>
    </source>
</evidence>
<evidence type="ECO:0000256" key="16">
    <source>
        <dbReference type="SAM" id="SignalP"/>
    </source>
</evidence>
<evidence type="ECO:0000259" key="17">
    <source>
        <dbReference type="Pfam" id="PF01756"/>
    </source>
</evidence>
<organism evidence="23 24">
    <name type="scientific">Lagenidium giganteum</name>
    <dbReference type="NCBI Taxonomy" id="4803"/>
    <lineage>
        <taxon>Eukaryota</taxon>
        <taxon>Sar</taxon>
        <taxon>Stramenopiles</taxon>
        <taxon>Oomycota</taxon>
        <taxon>Peronosporomycetes</taxon>
        <taxon>Pythiales</taxon>
        <taxon>Pythiaceae</taxon>
    </lineage>
</organism>
<sequence>MKRLICVVLALTLALGWSSTAGDQGDDVDDPTDSVCRVVGPTEFEFPCALASFGTFLPAAHDGSDQRILRIAPGDALACGGLPQRNEFRNAVVVARRGSCSFHEKLRNVASAGGAGLILINTDEVLLQLGSLEYEEIPSFAVAVAKSDGDRLTAMIDEGQSTKPQIIVSGQTSTTQQCLHRLIHLMRSNAPLVAAETFWHCVEWWEWLHGQEELLAFTPGGEKQFKLQVPNPEILPELTTFFAGALQRLKSKWDFSKDATLFAATTVLALLEISPPKMPDDKATIDWNVVFAAVDRLIDAGLYAHADATLSYVLVKNPKNRLALCKRAFVQFLTADVVSAFQDAQHCTETWYGFNNTIEELTVPHDNLVRLVSMDATEKDLACVRRLEDHASVLTLPLSQSCCRPRRALGIDVQKQISASSRVSTPGSFAFQSSFVEELFHTLTVMGVFMDEFGAFNESLQFFKLSHKLCGDATLADLRAGLAVPIVFDSQASVDMFESTIHANLKTIRSSRRANQSCKSSMAGVTDVAHVRPERASYLQYTITPPTMFIGYQGTNVLPLQQVIANMHRDLFPSLRDQPTSPSLLEYIAEFEPSPGGEEMSRKRRVAFISSWFRDHSVGKLMLGVIQRLDRSRFHVMVYRCRHFLRGEDELSKKFRAIADSFIDLPTKIDSALELLRHERLDVVVYPELGMDAWTVFLSYHRLAPVQCVFWGHPITTGNPAIDYFISSKWFHDDDALVVTRTESEYSVVRSAQYSEQLVLLNGLSTFFKRPLPLSRRLSLHIPESKRIYLCPQTLMKIHPAFDVVMKKLLERDTTAYIVLLYSPSQTLWKEKLQHRFRSSIGRSNYRRILFFSTMPYSDFMGLLGTAAVILDPFPFGGGVTTLDALALGIPVVTLPSAQTVVQLAAGFYRYMNVTDCIANTTDDYVALAHALATDETLRARVQARIRGQHERLYDDPQTIVDWNSFLAAATTPSSLSSPLAQSAGGSAGGQGHPSTWHLRASGQERTRGYYNPAAAAEEESMNVELKDLAPLLLKKERAAGDIDPQQLTLVLRNGAETNARRKELVQLVAEHPVLSDRNMMFRNHTDRYKMGIKKAFHYIKFLEEHKLTSKQDQQFAYAAMGEPLGIDVHRSMFIPTLENQADPEQQKKWLPLAYSYKIFGAYAQTELGHGSNVQGIETIATYDKQTQEFIINSPTLTSRKWWPGGLGKTATHAIVHARLLLDGKDVGVQAFLVPIRCLKTHQPLEGVEVGDIGPKVGFQSVDNGYCSFRHVRIPRENMMMRYAKVLPDGTFVRPKSDKLVYLTMVQVRAYLSVKFSHTMGMATTITTRFSAVRVQGRKPDGKGEFQVLDYQNQQNALFPYIALSYAANFAGQSMIQMHDAAVSIIKSGHASFGTQLAALHAVSSGLKAWLAENVSDGIERCRRMCGGHGFSQSSNLAHIFAETVGACTFEGTFDVLVQQHARYLLKVLVSLPYSDGEAVDAKTNDLTGFIARAKDNADVTLRWKASTPEQLVDLSLLVHAFEVRAARNLLRLAKEMQATNNNTNACMVLMSRASVAHTELMLLNAFVRGVHNLPRGATQQAMQSLCALFALWIMVNNLGDFRDNNFVSSAQADALRQRLVQLLPVIRKNAVLLTDAWQFSDFELNSVIGRYDGDIYRALVQRTADEPLNATQVVQDVYEQYQKPLIQSGL</sequence>
<evidence type="ECO:0000313" key="23">
    <source>
        <dbReference type="EMBL" id="DBA05269.1"/>
    </source>
</evidence>
<dbReference type="Pfam" id="PF14749">
    <property type="entry name" value="Acyl-CoA_ox_N"/>
    <property type="match status" value="1"/>
</dbReference>
<feature type="domain" description="Acyl-CoA oxidase/dehydrogenase middle" evidence="19">
    <location>
        <begin position="1162"/>
        <end position="1272"/>
    </location>
</feature>
<dbReference type="EMBL" id="DAKRPA010000001">
    <property type="protein sequence ID" value="DBA05269.1"/>
    <property type="molecule type" value="Genomic_DNA"/>
</dbReference>
<protein>
    <recommendedName>
        <fullName evidence="5">acyl-CoA oxidase</fullName>
        <ecNumber evidence="5">1.3.3.6</ecNumber>
    </recommendedName>
</protein>
<dbReference type="InterPro" id="IPR003137">
    <property type="entry name" value="PA_domain"/>
</dbReference>
<evidence type="ECO:0000259" key="20">
    <source>
        <dbReference type="Pfam" id="PF13844"/>
    </source>
</evidence>
<keyword evidence="8" id="KW-0677">Repeat</keyword>
<keyword evidence="24" id="KW-1185">Reference proteome</keyword>
<dbReference type="InterPro" id="IPR002655">
    <property type="entry name" value="Acyl-CoA_oxidase_C"/>
</dbReference>
<dbReference type="FunFam" id="2.40.110.10:FF:000003">
    <property type="entry name" value="Acyl-coenzyme A oxidase"/>
    <property type="match status" value="1"/>
</dbReference>
<keyword evidence="10" id="KW-0274">FAD</keyword>
<evidence type="ECO:0000256" key="4">
    <source>
        <dbReference type="ARBA" id="ARBA00006288"/>
    </source>
</evidence>
<evidence type="ECO:0000259" key="22">
    <source>
        <dbReference type="Pfam" id="PF22924"/>
    </source>
</evidence>
<evidence type="ECO:0000313" key="24">
    <source>
        <dbReference type="Proteomes" id="UP001146120"/>
    </source>
</evidence>
<dbReference type="Gene3D" id="2.40.110.10">
    <property type="entry name" value="Butyryl-CoA Dehydrogenase, subunit A, domain 2"/>
    <property type="match status" value="1"/>
</dbReference>
<comment type="pathway">
    <text evidence="3">Protein modification; protein glycosylation.</text>
</comment>
<feature type="domain" description="Acyl-CoA oxidase C-alpha1" evidence="22">
    <location>
        <begin position="1302"/>
        <end position="1466"/>
    </location>
</feature>